<proteinExistence type="predicted"/>
<dbReference type="Gene3D" id="3.90.550.10">
    <property type="entry name" value="Spore Coat Polysaccharide Biosynthesis Protein SpsA, Chain A"/>
    <property type="match status" value="1"/>
</dbReference>
<accession>A0ABM0ZYB0</accession>
<evidence type="ECO:0000313" key="3">
    <source>
        <dbReference type="RefSeq" id="XP_012937032.1"/>
    </source>
</evidence>
<reference evidence="3" key="1">
    <citation type="submission" date="2025-08" db="UniProtKB">
        <authorList>
            <consortium name="RefSeq"/>
        </authorList>
    </citation>
    <scope>IDENTIFICATION</scope>
</reference>
<gene>
    <name evidence="3" type="primary">LOC106011539</name>
</gene>
<dbReference type="RefSeq" id="XP_012937032.1">
    <property type="nucleotide sequence ID" value="XM_013081578.1"/>
</dbReference>
<feature type="region of interest" description="Disordered" evidence="1">
    <location>
        <begin position="1"/>
        <end position="25"/>
    </location>
</feature>
<name>A0ABM0ZYB0_APLCA</name>
<dbReference type="InterPro" id="IPR029044">
    <property type="entry name" value="Nucleotide-diphossugar_trans"/>
</dbReference>
<dbReference type="Proteomes" id="UP000694888">
    <property type="component" value="Unplaced"/>
</dbReference>
<keyword evidence="2" id="KW-1185">Reference proteome</keyword>
<evidence type="ECO:0000313" key="2">
    <source>
        <dbReference type="Proteomes" id="UP000694888"/>
    </source>
</evidence>
<sequence>MCNRKEEANHIRAPANKPPPPSQNTYRFLLRRSSTRRVDQDGLRNVKYHLTKTSFKPLYTWINVYVNATAVYQDAPDVIKHLTDRIVKEYKSVFGTRLQGDFIQPIV</sequence>
<protein>
    <submittedName>
        <fullName evidence="3">Uncharacterized protein LOC106011539</fullName>
    </submittedName>
</protein>
<evidence type="ECO:0000256" key="1">
    <source>
        <dbReference type="SAM" id="MobiDB-lite"/>
    </source>
</evidence>
<dbReference type="GeneID" id="106011539"/>
<organism evidence="2 3">
    <name type="scientific">Aplysia californica</name>
    <name type="common">California sea hare</name>
    <dbReference type="NCBI Taxonomy" id="6500"/>
    <lineage>
        <taxon>Eukaryota</taxon>
        <taxon>Metazoa</taxon>
        <taxon>Spiralia</taxon>
        <taxon>Lophotrochozoa</taxon>
        <taxon>Mollusca</taxon>
        <taxon>Gastropoda</taxon>
        <taxon>Heterobranchia</taxon>
        <taxon>Euthyneura</taxon>
        <taxon>Tectipleura</taxon>
        <taxon>Aplysiida</taxon>
        <taxon>Aplysioidea</taxon>
        <taxon>Aplysiidae</taxon>
        <taxon>Aplysia</taxon>
    </lineage>
</organism>
<feature type="compositionally biased region" description="Basic and acidic residues" evidence="1">
    <location>
        <begin position="1"/>
        <end position="10"/>
    </location>
</feature>